<proteinExistence type="inferred from homology"/>
<evidence type="ECO:0000313" key="5">
    <source>
        <dbReference type="Proteomes" id="UP001642520"/>
    </source>
</evidence>
<sequence length="66" mass="7794">MYLTNILLKKSKSKYVLVLLESCASGHKRTQIRERLGDKLAVTYFDPYVQETVLYRELMKLKSLRN</sequence>
<dbReference type="EMBL" id="CAXAJV020001284">
    <property type="protein sequence ID" value="CAL7935627.1"/>
    <property type="molecule type" value="Genomic_DNA"/>
</dbReference>
<dbReference type="PANTHER" id="PTHR47037:SF1">
    <property type="entry name" value="LARGE RIBOSOMAL SUBUNIT PROTEIN BL33M"/>
    <property type="match status" value="1"/>
</dbReference>
<evidence type="ECO:0000256" key="1">
    <source>
        <dbReference type="ARBA" id="ARBA00007596"/>
    </source>
</evidence>
<evidence type="ECO:0000256" key="2">
    <source>
        <dbReference type="ARBA" id="ARBA00022980"/>
    </source>
</evidence>
<reference evidence="4 5" key="1">
    <citation type="submission" date="2024-08" db="EMBL/GenBank/DDBJ databases">
        <authorList>
            <person name="Will J Nash"/>
            <person name="Angela Man"/>
            <person name="Seanna McTaggart"/>
            <person name="Kendall Baker"/>
            <person name="Tom Barker"/>
            <person name="Leah Catchpole"/>
            <person name="Alex Durrant"/>
            <person name="Karim Gharbi"/>
            <person name="Naomi Irish"/>
            <person name="Gemy Kaithakottil"/>
            <person name="Debby Ku"/>
            <person name="Aaliyah Providence"/>
            <person name="Felix Shaw"/>
            <person name="David Swarbreck"/>
            <person name="Chris Watkins"/>
            <person name="Ann M. McCartney"/>
            <person name="Giulio Formenti"/>
            <person name="Alice Mouton"/>
            <person name="Noel Vella"/>
            <person name="Bjorn M von Reumont"/>
            <person name="Adriana Vella"/>
            <person name="Wilfried Haerty"/>
        </authorList>
    </citation>
    <scope>NUCLEOTIDE SEQUENCE [LARGE SCALE GENOMIC DNA]</scope>
</reference>
<accession>A0ABP1N5A8</accession>
<name>A0ABP1N5A8_XYLVO</name>
<dbReference type="Gene3D" id="2.20.28.120">
    <property type="entry name" value="Ribosomal protein L33"/>
    <property type="match status" value="1"/>
</dbReference>
<dbReference type="InterPro" id="IPR038584">
    <property type="entry name" value="Ribosomal_bL33_sf"/>
</dbReference>
<comment type="caution">
    <text evidence="4">The sequence shown here is derived from an EMBL/GenBank/DDBJ whole genome shotgun (WGS) entry which is preliminary data.</text>
</comment>
<organism evidence="4 5">
    <name type="scientific">Xylocopa violacea</name>
    <name type="common">Violet carpenter bee</name>
    <name type="synonym">Apis violacea</name>
    <dbReference type="NCBI Taxonomy" id="135666"/>
    <lineage>
        <taxon>Eukaryota</taxon>
        <taxon>Metazoa</taxon>
        <taxon>Ecdysozoa</taxon>
        <taxon>Arthropoda</taxon>
        <taxon>Hexapoda</taxon>
        <taxon>Insecta</taxon>
        <taxon>Pterygota</taxon>
        <taxon>Neoptera</taxon>
        <taxon>Endopterygota</taxon>
        <taxon>Hymenoptera</taxon>
        <taxon>Apocrita</taxon>
        <taxon>Aculeata</taxon>
        <taxon>Apoidea</taxon>
        <taxon>Anthophila</taxon>
        <taxon>Apidae</taxon>
        <taxon>Xylocopa</taxon>
        <taxon>Xylocopa</taxon>
    </lineage>
</organism>
<keyword evidence="2" id="KW-0689">Ribosomal protein</keyword>
<dbReference type="Proteomes" id="UP001642520">
    <property type="component" value="Unassembled WGS sequence"/>
</dbReference>
<keyword evidence="3" id="KW-0687">Ribonucleoprotein</keyword>
<comment type="similarity">
    <text evidence="1">Belongs to the bacterial ribosomal protein bL33 family.</text>
</comment>
<gene>
    <name evidence="4" type="ORF">XYLVIOL_LOCUS1714</name>
</gene>
<keyword evidence="5" id="KW-1185">Reference proteome</keyword>
<dbReference type="InterPro" id="IPR052008">
    <property type="entry name" value="Mitoribosomal_protein_bL33"/>
</dbReference>
<evidence type="ECO:0000313" key="4">
    <source>
        <dbReference type="EMBL" id="CAL7935627.1"/>
    </source>
</evidence>
<dbReference type="PANTHER" id="PTHR47037">
    <property type="entry name" value="39S RIBOSOMAL PROTEIN L33, MITOCHONDRIAL"/>
    <property type="match status" value="1"/>
</dbReference>
<evidence type="ECO:0000256" key="3">
    <source>
        <dbReference type="ARBA" id="ARBA00023274"/>
    </source>
</evidence>
<evidence type="ECO:0008006" key="6">
    <source>
        <dbReference type="Google" id="ProtNLM"/>
    </source>
</evidence>
<protein>
    <recommendedName>
        <fullName evidence="6">39S ribosomal protein L33, mitochondrial</fullName>
    </recommendedName>
</protein>